<dbReference type="Pfam" id="PF08240">
    <property type="entry name" value="ADH_N"/>
    <property type="match status" value="1"/>
</dbReference>
<dbReference type="GO" id="GO:0016491">
    <property type="term" value="F:oxidoreductase activity"/>
    <property type="evidence" value="ECO:0007669"/>
    <property type="project" value="InterPro"/>
</dbReference>
<evidence type="ECO:0000313" key="9">
    <source>
        <dbReference type="EMBL" id="PPQ72092.1"/>
    </source>
</evidence>
<dbReference type="Gene3D" id="3.40.50.2000">
    <property type="entry name" value="Glycogen Phosphorylase B"/>
    <property type="match status" value="1"/>
</dbReference>
<evidence type="ECO:0000256" key="5">
    <source>
        <dbReference type="ARBA" id="ARBA00032061"/>
    </source>
</evidence>
<dbReference type="GO" id="GO:0005783">
    <property type="term" value="C:endoplasmic reticulum"/>
    <property type="evidence" value="ECO:0007669"/>
    <property type="project" value="UniProtKB-SubCell"/>
</dbReference>
<protein>
    <recommendedName>
        <fullName evidence="3 7">UDP-N-acetylglucosamine transferase subunit ALG13</fullName>
        <ecNumber evidence="2 7">2.4.1.141</ecNumber>
    </recommendedName>
    <alternativeName>
        <fullName evidence="5 7">Asparagine-linked glycosylation protein 13</fullName>
    </alternativeName>
</protein>
<comment type="catalytic activity">
    <reaction evidence="6">
        <text>an N-acetyl-alpha-D-glucosaminyl-diphospho-di-trans,poly-cis-dolichol + UDP-N-acetyl-alpha-D-glucosamine = an N,N'-diacetylchitobiosyl-diphospho-di-trans,poly-cis-dolichol + UDP + H(+)</text>
        <dbReference type="Rhea" id="RHEA:23380"/>
        <dbReference type="Rhea" id="RHEA-COMP:19507"/>
        <dbReference type="Rhea" id="RHEA-COMP:19510"/>
        <dbReference type="ChEBI" id="CHEBI:15378"/>
        <dbReference type="ChEBI" id="CHEBI:57269"/>
        <dbReference type="ChEBI" id="CHEBI:57705"/>
        <dbReference type="ChEBI" id="CHEBI:58223"/>
        <dbReference type="ChEBI" id="CHEBI:58427"/>
        <dbReference type="EC" id="2.4.1.141"/>
    </reaction>
</comment>
<dbReference type="AlphaFoldDB" id="A0A409W0Q7"/>
<dbReference type="Gene3D" id="3.90.180.10">
    <property type="entry name" value="Medium-chain alcohol dehydrogenases, catalytic domain"/>
    <property type="match status" value="1"/>
</dbReference>
<name>A0A409W0Q7_9AGAR</name>
<dbReference type="SMART" id="SM00829">
    <property type="entry name" value="PKS_ER"/>
    <property type="match status" value="1"/>
</dbReference>
<evidence type="ECO:0000256" key="6">
    <source>
        <dbReference type="ARBA" id="ARBA00048184"/>
    </source>
</evidence>
<dbReference type="InterPro" id="IPR052733">
    <property type="entry name" value="Chloroplast_QOR"/>
</dbReference>
<keyword evidence="7" id="KW-0808">Transferase</keyword>
<keyword evidence="7" id="KW-0256">Endoplasmic reticulum</keyword>
<accession>A0A409W0Q7</accession>
<evidence type="ECO:0000313" key="10">
    <source>
        <dbReference type="Proteomes" id="UP000284842"/>
    </source>
</evidence>
<comment type="function">
    <text evidence="4 7">Involved in protein N-glycosylation. Essential for the second step of the dolichol-linked oligosaccharide pathway.</text>
</comment>
<dbReference type="InterPro" id="IPR007235">
    <property type="entry name" value="Glyco_trans_28_C"/>
</dbReference>
<feature type="domain" description="Enoyl reductase (ER)" evidence="8">
    <location>
        <begin position="21"/>
        <end position="343"/>
    </location>
</feature>
<dbReference type="InterPro" id="IPR011032">
    <property type="entry name" value="GroES-like_sf"/>
</dbReference>
<dbReference type="GO" id="GO:0004577">
    <property type="term" value="F:N-acetylglucosaminyldiphosphodolichol N-acetylglucosaminyltransferase activity"/>
    <property type="evidence" value="ECO:0007669"/>
    <property type="project" value="UniProtKB-EC"/>
</dbReference>
<dbReference type="Proteomes" id="UP000284842">
    <property type="component" value="Unassembled WGS sequence"/>
</dbReference>
<dbReference type="SUPFAM" id="SSF50129">
    <property type="entry name" value="GroES-like"/>
    <property type="match status" value="1"/>
</dbReference>
<dbReference type="EC" id="2.4.1.141" evidence="2 7"/>
<sequence>MTIPDVQKAWVVVRSGKPAKAVVLKADWPVPKQLKQGEVLVKIQAAAFNPVGWKMMKLPNIFSKRPHVAEHDISGVVVDANGTSFSEGDNVFGLIPVNLQLKTRQGALAEYARIPADHLMLRPPNVTPVEASGLTLAGITSYQALFHIGKLEAHQTIFINGGSTSVGAFAIQLAKARGAKVVATASSRNEEFVRRMGADEFIDYTKEPLVPYLVKNPPPTKYNIIYDAVGLLDPSLFTSSSHYLAPNGIFISTGPLPKSATLSEIWNLFRTAGAMTIPSWLGNVNRKYSLVLLKHDANDWVEFQKLVAEGSVKPIVDSVYGFEDVMKGYERILSTRAAGKVLLVLQPSIMLAFVTVGSTKFDKLIQAIFTEEVLSNLKKKGYTNLIVQCGKSLFEFADKITGGREEHIERSGVRIEFWQYKSSLEKCYKEADLVISHAGSGTIVDVLRMGKVMIVVPNDTLADNHQEELASALQEMKYLKSTSVEHLAQTIIDFDANSFEPFPPFQPTRFAKDYAISIATIHHLATHERRRNAVKRLLQAVSPSHGRVLIYVWAIEQDELSKRKVVETEESQLHPQGKDVVVPWVLSKQLSKASVTDAQSTEPQVFNRYYHMFAKGELPLLVREAAEELGLRVGVASKDLEDKLRGVEVVQDGWERSNYYVELRLWQTCM</sequence>
<evidence type="ECO:0000256" key="7">
    <source>
        <dbReference type="RuleBase" id="RU362128"/>
    </source>
</evidence>
<dbReference type="CDD" id="cd08267">
    <property type="entry name" value="MDR1"/>
    <property type="match status" value="1"/>
</dbReference>
<comment type="caution">
    <text evidence="9">The sequence shown here is derived from an EMBL/GenBank/DDBJ whole genome shotgun (WGS) entry which is preliminary data.</text>
</comment>
<evidence type="ECO:0000256" key="2">
    <source>
        <dbReference type="ARBA" id="ARBA00012614"/>
    </source>
</evidence>
<gene>
    <name evidence="7" type="primary">ALG13</name>
    <name evidence="9" type="ORF">CVT24_008379</name>
</gene>
<dbReference type="Pfam" id="PF13602">
    <property type="entry name" value="ADH_zinc_N_2"/>
    <property type="match status" value="1"/>
</dbReference>
<dbReference type="PANTHER" id="PTHR44013">
    <property type="entry name" value="ZINC-TYPE ALCOHOL DEHYDROGENASE-LIKE PROTEIN C16A3.02C"/>
    <property type="match status" value="1"/>
</dbReference>
<dbReference type="InParanoid" id="A0A409W0Q7"/>
<comment type="similarity">
    <text evidence="7">Belongs to the glycosyltransferase 28 family.</text>
</comment>
<proteinExistence type="inferred from homology"/>
<dbReference type="InterPro" id="IPR020843">
    <property type="entry name" value="ER"/>
</dbReference>
<evidence type="ECO:0000256" key="4">
    <source>
        <dbReference type="ARBA" id="ARBA00024804"/>
    </source>
</evidence>
<dbReference type="InterPro" id="IPR013154">
    <property type="entry name" value="ADH-like_N"/>
</dbReference>
<dbReference type="EMBL" id="NHTK01005886">
    <property type="protein sequence ID" value="PPQ72092.1"/>
    <property type="molecule type" value="Genomic_DNA"/>
</dbReference>
<keyword evidence="10" id="KW-1185">Reference proteome</keyword>
<comment type="subunit">
    <text evidence="1 7">Heterodimer with ALG14 to form a functional enzyme.</text>
</comment>
<dbReference type="STRING" id="181874.A0A409W0Q7"/>
<dbReference type="SUPFAM" id="SSF51735">
    <property type="entry name" value="NAD(P)-binding Rossmann-fold domains"/>
    <property type="match status" value="1"/>
</dbReference>
<dbReference type="Gene3D" id="3.40.50.720">
    <property type="entry name" value="NAD(P)-binding Rossmann-like Domain"/>
    <property type="match status" value="1"/>
</dbReference>
<dbReference type="FunCoup" id="A0A409W0Q7">
    <property type="interactions" value="287"/>
</dbReference>
<comment type="subcellular location">
    <subcellularLocation>
        <location evidence="7">Endoplasmic reticulum</location>
    </subcellularLocation>
</comment>
<evidence type="ECO:0000259" key="8">
    <source>
        <dbReference type="SMART" id="SM00829"/>
    </source>
</evidence>
<reference evidence="9 10" key="1">
    <citation type="journal article" date="2018" name="Evol. Lett.">
        <title>Horizontal gene cluster transfer increased hallucinogenic mushroom diversity.</title>
        <authorList>
            <person name="Reynolds H.T."/>
            <person name="Vijayakumar V."/>
            <person name="Gluck-Thaler E."/>
            <person name="Korotkin H.B."/>
            <person name="Matheny P.B."/>
            <person name="Slot J.C."/>
        </authorList>
    </citation>
    <scope>NUCLEOTIDE SEQUENCE [LARGE SCALE GENOMIC DNA]</scope>
    <source>
        <strain evidence="9 10">2629</strain>
    </source>
</reference>
<evidence type="ECO:0000256" key="3">
    <source>
        <dbReference type="ARBA" id="ARBA00017468"/>
    </source>
</evidence>
<evidence type="ECO:0000256" key="1">
    <source>
        <dbReference type="ARBA" id="ARBA00011198"/>
    </source>
</evidence>
<dbReference type="SUPFAM" id="SSF53756">
    <property type="entry name" value="UDP-Glycosyltransferase/glycogen phosphorylase"/>
    <property type="match status" value="1"/>
</dbReference>
<dbReference type="PANTHER" id="PTHR44013:SF1">
    <property type="entry name" value="ZINC-TYPE ALCOHOL DEHYDROGENASE-LIKE PROTEIN C16A3.02C"/>
    <property type="match status" value="1"/>
</dbReference>
<dbReference type="InterPro" id="IPR036291">
    <property type="entry name" value="NAD(P)-bd_dom_sf"/>
</dbReference>
<dbReference type="Pfam" id="PF04101">
    <property type="entry name" value="Glyco_tran_28_C"/>
    <property type="match status" value="1"/>
</dbReference>
<organism evidence="9 10">
    <name type="scientific">Panaeolus cyanescens</name>
    <dbReference type="NCBI Taxonomy" id="181874"/>
    <lineage>
        <taxon>Eukaryota</taxon>
        <taxon>Fungi</taxon>
        <taxon>Dikarya</taxon>
        <taxon>Basidiomycota</taxon>
        <taxon>Agaricomycotina</taxon>
        <taxon>Agaricomycetes</taxon>
        <taxon>Agaricomycetidae</taxon>
        <taxon>Agaricales</taxon>
        <taxon>Agaricineae</taxon>
        <taxon>Galeropsidaceae</taxon>
        <taxon>Panaeolus</taxon>
    </lineage>
</organism>
<keyword evidence="7" id="KW-0328">Glycosyltransferase</keyword>
<dbReference type="OrthoDB" id="3509362at2759"/>